<keyword evidence="6" id="KW-1185">Reference proteome</keyword>
<dbReference type="GO" id="GO:0006364">
    <property type="term" value="P:rRNA processing"/>
    <property type="evidence" value="ECO:0007669"/>
    <property type="project" value="UniProtKB-KW"/>
</dbReference>
<gene>
    <name evidence="5" type="ORF">PRELSG_0729000</name>
</gene>
<dbReference type="Proteomes" id="UP000220158">
    <property type="component" value="Chromosome 7"/>
</dbReference>
<dbReference type="PANTHER" id="PTHR13026:SF0">
    <property type="entry name" value="RIBOSOMAL RNA PROCESSING 1B"/>
    <property type="match status" value="1"/>
</dbReference>
<dbReference type="VEuPathDB" id="PlasmoDB:PRELSG_0729000"/>
<dbReference type="GO" id="GO:0030688">
    <property type="term" value="C:preribosome, small subunit precursor"/>
    <property type="evidence" value="ECO:0007669"/>
    <property type="project" value="InterPro"/>
</dbReference>
<organism evidence="5 6">
    <name type="scientific">Plasmodium relictum</name>
    <dbReference type="NCBI Taxonomy" id="85471"/>
    <lineage>
        <taxon>Eukaryota</taxon>
        <taxon>Sar</taxon>
        <taxon>Alveolata</taxon>
        <taxon>Apicomplexa</taxon>
        <taxon>Aconoidasida</taxon>
        <taxon>Haemosporida</taxon>
        <taxon>Plasmodiidae</taxon>
        <taxon>Plasmodium</taxon>
        <taxon>Plasmodium (Haemamoeba)</taxon>
    </lineage>
</organism>
<reference evidence="5 6" key="1">
    <citation type="submission" date="2015-04" db="EMBL/GenBank/DDBJ databases">
        <authorList>
            <consortium name="Pathogen Informatics"/>
        </authorList>
    </citation>
    <scope>NUCLEOTIDE SEQUENCE [LARGE SCALE GENOMIC DNA]</scope>
    <source>
        <strain evidence="5 6">SGS1</strain>
    </source>
</reference>
<dbReference type="InterPro" id="IPR010301">
    <property type="entry name" value="RRP1"/>
</dbReference>
<proteinExistence type="inferred from homology"/>
<dbReference type="OrthoDB" id="2019504at2759"/>
<evidence type="ECO:0000256" key="2">
    <source>
        <dbReference type="ARBA" id="ARBA00006374"/>
    </source>
</evidence>
<keyword evidence="4" id="KW-0539">Nucleus</keyword>
<dbReference type="GO" id="GO:0005634">
    <property type="term" value="C:nucleus"/>
    <property type="evidence" value="ECO:0007669"/>
    <property type="project" value="UniProtKB-SubCell"/>
</dbReference>
<dbReference type="PANTHER" id="PTHR13026">
    <property type="entry name" value="NNP-1 PROTEIN NOVEL NUCLEAR PROTEIN 1 NOP52"/>
    <property type="match status" value="1"/>
</dbReference>
<comment type="subcellular location">
    <subcellularLocation>
        <location evidence="1">Nucleus</location>
    </subcellularLocation>
</comment>
<sequence length="612" mass="72748">MKKSEIESLFVKLCHVEKESRDRGINLLYDYISKNKKVLNKRKITYICKGLFYYYWLCYSITEQKKAALKICRLIHIIDNKKNVFVFLQCFLNVMSTKYNNLDIHRLNKFLFLFRVFQAEFLMFLHNNSWNSSYIKKYNKIILNSFDDTNELFYNYIDTFFEEFLGNEHFLETKKEKINYDTKQFLLLVDPFFKIVCATEKKYIIDLIRNKIFNKIVKMDIKKSLLKKKINKYLLKCKHKYGVKILKNMYNLSIFAKKKNKIKNEIKNKVPIFIENCAKQAEKKELANEEKTDSELPYKKSGKIRNDCLLYNKKMLHKKKNKKKLKVLKDINIKNEVICEDQDKKNILKRKSGICSEKRKKKKTNMKNIKVGEKLTSDISLIKKCKKNLKKKKKMNTIANICKKKKNEIDNNNINNLDKNNKKCFSYSINENKKKSKLKIYAFNEPALNGKKKVLQENNLIKEEIMKINEKKCNLQVKKIPLSKNKTKIQNKSSDHAINGTSNTYVKPKKSKIMKLKEIKLKKDNDKEKKKSNMENKIDKNLQNEMSEKGNNSLVKKTILKKGKTKSVVTKKVHFNLKKNTIEYIPRNKKKSVNSFFFLDNFRNLMNIPSFL</sequence>
<evidence type="ECO:0000256" key="3">
    <source>
        <dbReference type="ARBA" id="ARBA00022552"/>
    </source>
</evidence>
<dbReference type="RefSeq" id="XP_028532530.1">
    <property type="nucleotide sequence ID" value="XM_028675996.1"/>
</dbReference>
<dbReference type="AlphaFoldDB" id="A0A1J1H7G4"/>
<dbReference type="OMA" id="TIEYIPR"/>
<keyword evidence="3" id="KW-0698">rRNA processing</keyword>
<evidence type="ECO:0000256" key="1">
    <source>
        <dbReference type="ARBA" id="ARBA00004123"/>
    </source>
</evidence>
<dbReference type="GeneID" id="39735627"/>
<evidence type="ECO:0000256" key="4">
    <source>
        <dbReference type="ARBA" id="ARBA00023242"/>
    </source>
</evidence>
<evidence type="ECO:0000313" key="5">
    <source>
        <dbReference type="EMBL" id="CRG99525.1"/>
    </source>
</evidence>
<dbReference type="EMBL" id="LN835302">
    <property type="protein sequence ID" value="CRG99525.1"/>
    <property type="molecule type" value="Genomic_DNA"/>
</dbReference>
<comment type="similarity">
    <text evidence="2">Belongs to the RRP1 family.</text>
</comment>
<name>A0A1J1H7G4_PLARL</name>
<protein>
    <submittedName>
        <fullName evidence="5">Nucleolar protein Nop52, putative</fullName>
    </submittedName>
</protein>
<dbReference type="KEGG" id="prel:PRELSG_0729000"/>
<accession>A0A1J1H7G4</accession>
<evidence type="ECO:0000313" key="6">
    <source>
        <dbReference type="Proteomes" id="UP000220158"/>
    </source>
</evidence>
<dbReference type="Pfam" id="PF05997">
    <property type="entry name" value="Nop52"/>
    <property type="match status" value="1"/>
</dbReference>